<protein>
    <recommendedName>
        <fullName evidence="12">EGF-like domain-containing protein</fullName>
    </recommendedName>
</protein>
<dbReference type="CDD" id="cd00054">
    <property type="entry name" value="EGF_CA"/>
    <property type="match status" value="2"/>
</dbReference>
<dbReference type="OrthoDB" id="5813299at2759"/>
<accession>A0A1X7TXZ2</accession>
<feature type="signal peptide" evidence="8">
    <location>
        <begin position="1"/>
        <end position="21"/>
    </location>
</feature>
<dbReference type="InterPro" id="IPR000832">
    <property type="entry name" value="GPCR_2_secretin-like"/>
</dbReference>
<dbReference type="Gene3D" id="1.20.1070.10">
    <property type="entry name" value="Rhodopsin 7-helix transmembrane proteins"/>
    <property type="match status" value="1"/>
</dbReference>
<keyword evidence="6" id="KW-0245">EGF-like domain</keyword>
<dbReference type="PANTHER" id="PTHR45692:SF1">
    <property type="entry name" value="G-PROTEIN COUPLED RECEPTORS FAMILY 2 PROFILE 2 DOMAIN-CONTAINING PROTEIN"/>
    <property type="match status" value="1"/>
</dbReference>
<dbReference type="SUPFAM" id="SSF81321">
    <property type="entry name" value="Family A G protein-coupled receptor-like"/>
    <property type="match status" value="1"/>
</dbReference>
<feature type="transmembrane region" description="Helical" evidence="7">
    <location>
        <begin position="369"/>
        <end position="402"/>
    </location>
</feature>
<evidence type="ECO:0000259" key="9">
    <source>
        <dbReference type="PROSITE" id="PS50026"/>
    </source>
</evidence>
<evidence type="ECO:0000256" key="6">
    <source>
        <dbReference type="PROSITE-ProRule" id="PRU00076"/>
    </source>
</evidence>
<comment type="subcellular location">
    <subcellularLocation>
        <location evidence="1">Membrane</location>
        <topology evidence="1">Multi-pass membrane protein</topology>
    </subcellularLocation>
</comment>
<feature type="domain" description="G-protein coupled receptors family 2 profile 2" evidence="10">
    <location>
        <begin position="335"/>
        <end position="477"/>
    </location>
</feature>
<dbReference type="InterPro" id="IPR017981">
    <property type="entry name" value="GPCR_2-like_7TM"/>
</dbReference>
<keyword evidence="3 7" id="KW-1133">Transmembrane helix</keyword>
<evidence type="ECO:0000256" key="2">
    <source>
        <dbReference type="ARBA" id="ARBA00022692"/>
    </source>
</evidence>
<evidence type="ECO:0000256" key="3">
    <source>
        <dbReference type="ARBA" id="ARBA00022989"/>
    </source>
</evidence>
<feature type="disulfide bond" evidence="6">
    <location>
        <begin position="267"/>
        <end position="284"/>
    </location>
</feature>
<dbReference type="Pfam" id="PF00002">
    <property type="entry name" value="7tm_2"/>
    <property type="match status" value="1"/>
</dbReference>
<feature type="transmembrane region" description="Helical" evidence="7">
    <location>
        <begin position="423"/>
        <end position="446"/>
    </location>
</feature>
<evidence type="ECO:0000256" key="4">
    <source>
        <dbReference type="ARBA" id="ARBA00023136"/>
    </source>
</evidence>
<comment type="caution">
    <text evidence="6">Lacks conserved residue(s) required for the propagation of feature annotation.</text>
</comment>
<dbReference type="EnsemblMetazoa" id="Aqu2.1.19979_001">
    <property type="protein sequence ID" value="Aqu2.1.19979_001"/>
    <property type="gene ID" value="Aqu2.1.19979"/>
</dbReference>
<dbReference type="InterPro" id="IPR001881">
    <property type="entry name" value="EGF-like_Ca-bd_dom"/>
</dbReference>
<sequence length="559" mass="60876">MMKEAVLVSVLCVLSLSVAQGCPLPTIAEIEAALLPLLFFSDDSQEYSPNVAEGSVQYVCLAQGSMIDTYNGVSLIATFTPNPEHPKTIRIFDMECNSGTWSGRTGSLDPPPASVVGAPARTNCYRCREGFGGDTRCRECNSACNSGLMRCTGSNSTDCCLSFAANGQCVSTTNCTSSSGPNYVATEINNFTCTCNLTCSAGYTVNSNCLGCDFTSICDAYSPCMNGGQCIQYSPPDNYTCNCTGTGYQGVNCHTDLRICEGANSPCMNGGQCIQYSPHNNYTCDCTGTRYQGVNCTDVNICEGANGPCMNGGQCIQYSPHDNYTCSCTGTGYQGVNCTVVITLAIDRDFYIYLYENGNQSGFCFISEMIPFLVAFLLPVFIILIFNVIIYVLVIRVVILHTIDKNKRMNKSRLTTSEAIKMLISYSGILILLGLTWLFAVFTFITEPNISFIIQFFFAFFNAFQGFFIFFFFVVLSSDSRDAWKSLLCPWTVRDGTASTVVKNKPSKTQVISPQAKNAPESLVSIKGKGNKGKDFAENLIHENEIILEDSGFSIDDDI</sequence>
<organism evidence="11">
    <name type="scientific">Amphimedon queenslandica</name>
    <name type="common">Sponge</name>
    <dbReference type="NCBI Taxonomy" id="400682"/>
    <lineage>
        <taxon>Eukaryota</taxon>
        <taxon>Metazoa</taxon>
        <taxon>Porifera</taxon>
        <taxon>Demospongiae</taxon>
        <taxon>Heteroscleromorpha</taxon>
        <taxon>Haplosclerida</taxon>
        <taxon>Niphatidae</taxon>
        <taxon>Amphimedon</taxon>
    </lineage>
</organism>
<feature type="domain" description="EGF-like" evidence="9">
    <location>
        <begin position="256"/>
        <end position="297"/>
    </location>
</feature>
<evidence type="ECO:0008006" key="12">
    <source>
        <dbReference type="Google" id="ProtNLM"/>
    </source>
</evidence>
<dbReference type="GO" id="GO:0007166">
    <property type="term" value="P:cell surface receptor signaling pathway"/>
    <property type="evidence" value="ECO:0007669"/>
    <property type="project" value="InterPro"/>
</dbReference>
<evidence type="ECO:0000313" key="11">
    <source>
        <dbReference type="EnsemblMetazoa" id="Aqu2.1.19979_001"/>
    </source>
</evidence>
<dbReference type="InParanoid" id="A0A1X7TXZ2"/>
<keyword evidence="4 7" id="KW-0472">Membrane</keyword>
<evidence type="ECO:0000256" key="5">
    <source>
        <dbReference type="ARBA" id="ARBA00023157"/>
    </source>
</evidence>
<evidence type="ECO:0000256" key="1">
    <source>
        <dbReference type="ARBA" id="ARBA00004141"/>
    </source>
</evidence>
<feature type="transmembrane region" description="Helical" evidence="7">
    <location>
        <begin position="452"/>
        <end position="476"/>
    </location>
</feature>
<feature type="disulfide bond" evidence="6">
    <location>
        <begin position="224"/>
        <end position="241"/>
    </location>
</feature>
<dbReference type="PROSITE" id="PS50261">
    <property type="entry name" value="G_PROTEIN_RECEP_F2_4"/>
    <property type="match status" value="1"/>
</dbReference>
<dbReference type="eggNOG" id="KOG1219">
    <property type="taxonomic scope" value="Eukaryota"/>
</dbReference>
<feature type="disulfide bond" evidence="6">
    <location>
        <begin position="309"/>
        <end position="326"/>
    </location>
</feature>
<dbReference type="GO" id="GO:0004930">
    <property type="term" value="F:G protein-coupled receptor activity"/>
    <property type="evidence" value="ECO:0007669"/>
    <property type="project" value="InterPro"/>
</dbReference>
<dbReference type="GO" id="GO:0005509">
    <property type="term" value="F:calcium ion binding"/>
    <property type="evidence" value="ECO:0007669"/>
    <property type="project" value="InterPro"/>
</dbReference>
<dbReference type="PANTHER" id="PTHR45692">
    <property type="entry name" value="G_PROTEIN_RECEP_F2_4 DOMAIN-CONTAINING PROTEIN"/>
    <property type="match status" value="1"/>
</dbReference>
<proteinExistence type="predicted"/>
<keyword evidence="2 7" id="KW-0812">Transmembrane</keyword>
<evidence type="ECO:0000256" key="7">
    <source>
        <dbReference type="SAM" id="Phobius"/>
    </source>
</evidence>
<dbReference type="PROSITE" id="PS50026">
    <property type="entry name" value="EGF_3"/>
    <property type="match status" value="3"/>
</dbReference>
<keyword evidence="8" id="KW-0732">Signal</keyword>
<feature type="domain" description="EGF-like" evidence="9">
    <location>
        <begin position="214"/>
        <end position="254"/>
    </location>
</feature>
<keyword evidence="5 6" id="KW-1015">Disulfide bond</keyword>
<dbReference type="AlphaFoldDB" id="A0A1X7TXZ2"/>
<feature type="domain" description="EGF-like" evidence="9">
    <location>
        <begin position="298"/>
        <end position="339"/>
    </location>
</feature>
<dbReference type="SMART" id="SM00179">
    <property type="entry name" value="EGF_CA"/>
    <property type="match status" value="3"/>
</dbReference>
<name>A0A1X7TXZ2_AMPQE</name>
<reference evidence="11" key="1">
    <citation type="submission" date="2017-05" db="UniProtKB">
        <authorList>
            <consortium name="EnsemblMetazoa"/>
        </authorList>
    </citation>
    <scope>IDENTIFICATION</scope>
</reference>
<dbReference type="SMART" id="SM00181">
    <property type="entry name" value="EGF"/>
    <property type="match status" value="3"/>
</dbReference>
<dbReference type="PROSITE" id="PS51257">
    <property type="entry name" value="PROKAR_LIPOPROTEIN"/>
    <property type="match status" value="1"/>
</dbReference>
<dbReference type="Gene3D" id="2.10.25.10">
    <property type="entry name" value="Laminin"/>
    <property type="match status" value="2"/>
</dbReference>
<evidence type="ECO:0000256" key="8">
    <source>
        <dbReference type="SAM" id="SignalP"/>
    </source>
</evidence>
<evidence type="ECO:0000259" key="10">
    <source>
        <dbReference type="PROSITE" id="PS50261"/>
    </source>
</evidence>
<dbReference type="InterPro" id="IPR000742">
    <property type="entry name" value="EGF"/>
</dbReference>
<dbReference type="SUPFAM" id="SSF57196">
    <property type="entry name" value="EGF/Laminin"/>
    <property type="match status" value="2"/>
</dbReference>
<dbReference type="GO" id="GO:0016020">
    <property type="term" value="C:membrane"/>
    <property type="evidence" value="ECO:0007669"/>
    <property type="project" value="UniProtKB-SubCell"/>
</dbReference>
<feature type="chain" id="PRO_5012123641" description="EGF-like domain-containing protein" evidence="8">
    <location>
        <begin position="22"/>
        <end position="559"/>
    </location>
</feature>